<keyword evidence="2" id="KW-0808">Transferase</keyword>
<name>C0CT67_9FIRM</name>
<accession>C0CT67</accession>
<dbReference type="Gene3D" id="3.40.50.10840">
    <property type="entry name" value="Putative sugar-binding, N-terminal domain"/>
    <property type="match status" value="1"/>
</dbReference>
<evidence type="ECO:0008006" key="11">
    <source>
        <dbReference type="Google" id="ProtNLM"/>
    </source>
</evidence>
<dbReference type="Gene3D" id="3.40.980.20">
    <property type="entry name" value="Four-carbon acid sugar kinase, nucleotide binding domain"/>
    <property type="match status" value="1"/>
</dbReference>
<gene>
    <name evidence="9" type="ORF">CLOSTASPAR_00165</name>
</gene>
<evidence type="ECO:0000256" key="3">
    <source>
        <dbReference type="ARBA" id="ARBA00022741"/>
    </source>
</evidence>
<comment type="caution">
    <text evidence="9">The sequence shown here is derived from an EMBL/GenBank/DDBJ whole genome shotgun (WGS) entry which is preliminary data.</text>
</comment>
<keyword evidence="4" id="KW-0418">Kinase</keyword>
<dbReference type="InterPro" id="IPR042213">
    <property type="entry name" value="NBD_C_sf"/>
</dbReference>
<dbReference type="SUPFAM" id="SSF142764">
    <property type="entry name" value="YgbK-like"/>
    <property type="match status" value="1"/>
</dbReference>
<keyword evidence="6" id="KW-0119">Carbohydrate metabolism</keyword>
<dbReference type="Proteomes" id="UP000004756">
    <property type="component" value="Unassembled WGS sequence"/>
</dbReference>
<evidence type="ECO:0000256" key="5">
    <source>
        <dbReference type="ARBA" id="ARBA00022840"/>
    </source>
</evidence>
<evidence type="ECO:0000313" key="10">
    <source>
        <dbReference type="Proteomes" id="UP000004756"/>
    </source>
</evidence>
<sequence length="434" mass="46858">MGGEPMLELLIIADDFTGALDTGVQFAGEGAETRVVTDRNYDYCAVEAGIQVLVMDAETRHLPAKEAYDVVYGIAIRGIASGIPYIYKKTDSALRGNIGSELTALLAASEKNILPFFPAFPKIGRTTEAGYHYINGIPVKESVFGQDPYDPVKCSYIPELIQRQSSVPVRTIRWNEEIGGTQVTPEIVVLDAQEDEQLEELGKQLLDMGGLSVMAGCAGFAAVLPGLLKLKGVPPVPEVFSGKFLVISGSLNPITIRQLSYAQQNGFLRLSLTPEQKLETGYWSAEKGIRVLNEWKTRIRGSTCCIIDSTDPPGDGKTANYAGVLGLTAKEVRERVAKSLGCVLEGLISGGEPFSLLITGGDTLLACMERLAVAEMEPVREMGPGIVLSRFQYQGIWCQVISKSGGFGAETLLFDLAEQILGNHHTAQCCVCSR</sequence>
<dbReference type="InterPro" id="IPR031475">
    <property type="entry name" value="NBD_C"/>
</dbReference>
<feature type="domain" description="Four-carbon acid sugar kinase N-terminal" evidence="7">
    <location>
        <begin position="9"/>
        <end position="223"/>
    </location>
</feature>
<feature type="domain" description="Four-carbon acid sugar kinase nucleotide binding" evidence="8">
    <location>
        <begin position="245"/>
        <end position="413"/>
    </location>
</feature>
<dbReference type="InterPro" id="IPR010737">
    <property type="entry name" value="4-carb_acid_sugar_kinase_N"/>
</dbReference>
<dbReference type="Pfam" id="PF07005">
    <property type="entry name" value="SBD_N"/>
    <property type="match status" value="1"/>
</dbReference>
<keyword evidence="5" id="KW-0067">ATP-binding</keyword>
<reference evidence="9 10" key="1">
    <citation type="submission" date="2009-02" db="EMBL/GenBank/DDBJ databases">
        <title>Draft genome sequence of Clostridium asparagiforme (DSM 15981).</title>
        <authorList>
            <person name="Sudarsanam P."/>
            <person name="Ley R."/>
            <person name="Guruge J."/>
            <person name="Turnbaugh P.J."/>
            <person name="Mahowald M."/>
            <person name="Liep D."/>
            <person name="Gordon J."/>
        </authorList>
    </citation>
    <scope>NUCLEOTIDE SEQUENCE [LARGE SCALE GENOMIC DNA]</scope>
    <source>
        <strain evidence="9 10">DSM 15981</strain>
    </source>
</reference>
<keyword evidence="10" id="KW-1185">Reference proteome</keyword>
<evidence type="ECO:0000259" key="8">
    <source>
        <dbReference type="Pfam" id="PF17042"/>
    </source>
</evidence>
<dbReference type="Pfam" id="PF17042">
    <property type="entry name" value="NBD_C"/>
    <property type="match status" value="1"/>
</dbReference>
<dbReference type="GO" id="GO:0005524">
    <property type="term" value="F:ATP binding"/>
    <property type="evidence" value="ECO:0007669"/>
    <property type="project" value="UniProtKB-KW"/>
</dbReference>
<dbReference type="GO" id="GO:0016301">
    <property type="term" value="F:kinase activity"/>
    <property type="evidence" value="ECO:0007669"/>
    <property type="project" value="UniProtKB-KW"/>
</dbReference>
<keyword evidence="3" id="KW-0547">Nucleotide-binding</keyword>
<comment type="similarity">
    <text evidence="1">Belongs to the four-carbon acid sugar kinase family.</text>
</comment>
<dbReference type="AlphaFoldDB" id="C0CT67"/>
<evidence type="ECO:0000256" key="6">
    <source>
        <dbReference type="ARBA" id="ARBA00023277"/>
    </source>
</evidence>
<organism evidence="9 10">
    <name type="scientific">[Clostridium] asparagiforme DSM 15981</name>
    <dbReference type="NCBI Taxonomy" id="518636"/>
    <lineage>
        <taxon>Bacteria</taxon>
        <taxon>Bacillati</taxon>
        <taxon>Bacillota</taxon>
        <taxon>Clostridia</taxon>
        <taxon>Lachnospirales</taxon>
        <taxon>Lachnospiraceae</taxon>
        <taxon>Enterocloster</taxon>
    </lineage>
</organism>
<evidence type="ECO:0000313" key="9">
    <source>
        <dbReference type="EMBL" id="EEG57745.1"/>
    </source>
</evidence>
<evidence type="ECO:0000256" key="2">
    <source>
        <dbReference type="ARBA" id="ARBA00022679"/>
    </source>
</evidence>
<evidence type="ECO:0000256" key="1">
    <source>
        <dbReference type="ARBA" id="ARBA00005715"/>
    </source>
</evidence>
<protein>
    <recommendedName>
        <fullName evidence="11">YgbK domain protein</fullName>
    </recommendedName>
</protein>
<dbReference type="InterPro" id="IPR037051">
    <property type="entry name" value="4-carb_acid_sugar_kinase_N_sf"/>
</dbReference>
<dbReference type="HOGENOM" id="CLU_029424_0_1_9"/>
<proteinExistence type="inferred from homology"/>
<evidence type="ECO:0000259" key="7">
    <source>
        <dbReference type="Pfam" id="PF07005"/>
    </source>
</evidence>
<dbReference type="EMBL" id="ACCJ01000008">
    <property type="protein sequence ID" value="EEG57745.1"/>
    <property type="molecule type" value="Genomic_DNA"/>
</dbReference>
<evidence type="ECO:0000256" key="4">
    <source>
        <dbReference type="ARBA" id="ARBA00022777"/>
    </source>
</evidence>